<dbReference type="Proteomes" id="UP000078397">
    <property type="component" value="Unassembled WGS sequence"/>
</dbReference>
<dbReference type="EMBL" id="LSBJ02000010">
    <property type="protein sequence ID" value="OAQ59167.1"/>
    <property type="molecule type" value="Genomic_DNA"/>
</dbReference>
<keyword evidence="2" id="KW-0328">Glycosyltransferase</keyword>
<evidence type="ECO:0000313" key="4">
    <source>
        <dbReference type="EMBL" id="OAQ59167.1"/>
    </source>
</evidence>
<dbReference type="OrthoDB" id="407658at2759"/>
<dbReference type="GO" id="GO:0006487">
    <property type="term" value="P:protein N-linked glycosylation"/>
    <property type="evidence" value="ECO:0007669"/>
    <property type="project" value="TreeGrafter"/>
</dbReference>
<dbReference type="GeneID" id="28852605"/>
<keyword evidence="5" id="KW-1185">Reference proteome</keyword>
<evidence type="ECO:0000256" key="1">
    <source>
        <dbReference type="ARBA" id="ARBA00005664"/>
    </source>
</evidence>
<dbReference type="RefSeq" id="XP_018137222.1">
    <property type="nucleotide sequence ID" value="XM_018288611.1"/>
</dbReference>
<dbReference type="PANTHER" id="PTHR31306">
    <property type="entry name" value="ALPHA-1,6-MANNOSYLTRANSFERASE MNN11-RELATED"/>
    <property type="match status" value="1"/>
</dbReference>
<dbReference type="GO" id="GO:0016757">
    <property type="term" value="F:glycosyltransferase activity"/>
    <property type="evidence" value="ECO:0007669"/>
    <property type="project" value="UniProtKB-KW"/>
</dbReference>
<dbReference type="STRING" id="1380566.A0A179F127"/>
<evidence type="ECO:0000313" key="5">
    <source>
        <dbReference type="Proteomes" id="UP000078397"/>
    </source>
</evidence>
<comment type="caution">
    <text evidence="4">The sequence shown here is derived from an EMBL/GenBank/DDBJ whole genome shotgun (WGS) entry which is preliminary data.</text>
</comment>
<comment type="similarity">
    <text evidence="1">Belongs to the glycosyltransferase 34 family.</text>
</comment>
<dbReference type="AlphaFoldDB" id="A0A179F127"/>
<evidence type="ECO:0000256" key="2">
    <source>
        <dbReference type="ARBA" id="ARBA00022676"/>
    </source>
</evidence>
<proteinExistence type="inferred from homology"/>
<keyword evidence="3 4" id="KW-0808">Transferase</keyword>
<organism evidence="4 5">
    <name type="scientific">Pochonia chlamydosporia 170</name>
    <dbReference type="NCBI Taxonomy" id="1380566"/>
    <lineage>
        <taxon>Eukaryota</taxon>
        <taxon>Fungi</taxon>
        <taxon>Dikarya</taxon>
        <taxon>Ascomycota</taxon>
        <taxon>Pezizomycotina</taxon>
        <taxon>Sordariomycetes</taxon>
        <taxon>Hypocreomycetidae</taxon>
        <taxon>Hypocreales</taxon>
        <taxon>Clavicipitaceae</taxon>
        <taxon>Pochonia</taxon>
    </lineage>
</organism>
<dbReference type="Gene3D" id="3.90.550.10">
    <property type="entry name" value="Spore Coat Polysaccharide Biosynthesis Protein SpsA, Chain A"/>
    <property type="match status" value="1"/>
</dbReference>
<protein>
    <submittedName>
        <fullName evidence="4">Galactosyl transferase GMA12/MNN10 family protein</fullName>
    </submittedName>
</protein>
<dbReference type="PANTHER" id="PTHR31306:SF8">
    <property type="entry name" value="GLYCOSYLTRANSFERASE FAMILY 34 PROTEIN"/>
    <property type="match status" value="1"/>
</dbReference>
<accession>A0A179F127</accession>
<dbReference type="GO" id="GO:0000139">
    <property type="term" value="C:Golgi membrane"/>
    <property type="evidence" value="ECO:0007669"/>
    <property type="project" value="TreeGrafter"/>
</dbReference>
<dbReference type="KEGG" id="pchm:VFPPC_10196"/>
<evidence type="ECO:0000256" key="3">
    <source>
        <dbReference type="ARBA" id="ARBA00022679"/>
    </source>
</evidence>
<dbReference type="InterPro" id="IPR029044">
    <property type="entry name" value="Nucleotide-diphossugar_trans"/>
</dbReference>
<dbReference type="InterPro" id="IPR008630">
    <property type="entry name" value="Glyco_trans_34"/>
</dbReference>
<sequence length="354" mass="41013">MNIPRWAKISLGIAVAVLIYNTNVFVRHRYGHVKWLETHPLQVHGDGTCADSIRVSESLIEKAKGMRQQCQNSASPLRAYGSWGTRIATATTHFSNPDNPQRFFQKGIETHILHSLIHGSRLHVLCTPIIDHMWNKQAFVQSILLQELAKPPQERLEWIFWADRDTVILDYCRNPASYIPAKSHRSYNAATEPTREQNLNLLITQDTRGLNAGVFLIRVCDWSVNFLSDVIAFRHFKPDVELPFDEQTAMEQLLQEDRYKDNVAYIPQPWINTYAWDTAEDFMNRKDVEGLDDWAARKGDFLIHFAGNWNKELNLVEYADVGEKMFNIWQTRDILRDVSMDIDYFWGNFSNGQG</sequence>
<reference evidence="4 5" key="1">
    <citation type="journal article" date="2016" name="PLoS Pathog.">
        <title>Biosynthesis of antibiotic leucinostatins in bio-control fungus Purpureocillium lilacinum and their inhibition on phytophthora revealed by genome mining.</title>
        <authorList>
            <person name="Wang G."/>
            <person name="Liu Z."/>
            <person name="Lin R."/>
            <person name="Li E."/>
            <person name="Mao Z."/>
            <person name="Ling J."/>
            <person name="Yang Y."/>
            <person name="Yin W.B."/>
            <person name="Xie B."/>
        </authorList>
    </citation>
    <scope>NUCLEOTIDE SEQUENCE [LARGE SCALE GENOMIC DNA]</scope>
    <source>
        <strain evidence="4">170</strain>
    </source>
</reference>
<name>A0A179F127_METCM</name>
<dbReference type="Pfam" id="PF05637">
    <property type="entry name" value="Glyco_transf_34"/>
    <property type="match status" value="1"/>
</dbReference>
<gene>
    <name evidence="4" type="ORF">VFPPC_10196</name>
</gene>